<name>A0A9P1E225_CUSEU</name>
<gene>
    <name evidence="1" type="ORF">CEURO_LOCUS4400</name>
</gene>
<reference evidence="1" key="1">
    <citation type="submission" date="2022-07" db="EMBL/GenBank/DDBJ databases">
        <authorList>
            <person name="Macas J."/>
            <person name="Novak P."/>
            <person name="Neumann P."/>
        </authorList>
    </citation>
    <scope>NUCLEOTIDE SEQUENCE</scope>
</reference>
<dbReference type="Proteomes" id="UP001152484">
    <property type="component" value="Unassembled WGS sequence"/>
</dbReference>
<keyword evidence="2" id="KW-1185">Reference proteome</keyword>
<dbReference type="EMBL" id="CAMAPE010000008">
    <property type="protein sequence ID" value="CAH9072567.1"/>
    <property type="molecule type" value="Genomic_DNA"/>
</dbReference>
<evidence type="ECO:0000313" key="2">
    <source>
        <dbReference type="Proteomes" id="UP001152484"/>
    </source>
</evidence>
<organism evidence="1 2">
    <name type="scientific">Cuscuta europaea</name>
    <name type="common">European dodder</name>
    <dbReference type="NCBI Taxonomy" id="41803"/>
    <lineage>
        <taxon>Eukaryota</taxon>
        <taxon>Viridiplantae</taxon>
        <taxon>Streptophyta</taxon>
        <taxon>Embryophyta</taxon>
        <taxon>Tracheophyta</taxon>
        <taxon>Spermatophyta</taxon>
        <taxon>Magnoliopsida</taxon>
        <taxon>eudicotyledons</taxon>
        <taxon>Gunneridae</taxon>
        <taxon>Pentapetalae</taxon>
        <taxon>asterids</taxon>
        <taxon>lamiids</taxon>
        <taxon>Solanales</taxon>
        <taxon>Convolvulaceae</taxon>
        <taxon>Cuscuteae</taxon>
        <taxon>Cuscuta</taxon>
        <taxon>Cuscuta subgen. Cuscuta</taxon>
    </lineage>
</organism>
<proteinExistence type="predicted"/>
<dbReference type="AlphaFoldDB" id="A0A9P1E225"/>
<sequence length="110" mass="12540">MLSGMLPQTNLGCVYLLMSLQPYQYGGIIQCHTGTGFRDIDFEPPFRRLEMIEALEDGAKLSLPKDLGSEETRNYLIEACHFNQIMVSGLSGQFHQQSQESSWRRICQHT</sequence>
<protein>
    <submittedName>
        <fullName evidence="1">Uncharacterized protein</fullName>
    </submittedName>
</protein>
<accession>A0A9P1E225</accession>
<evidence type="ECO:0000313" key="1">
    <source>
        <dbReference type="EMBL" id="CAH9072567.1"/>
    </source>
</evidence>
<comment type="caution">
    <text evidence="1">The sequence shown here is derived from an EMBL/GenBank/DDBJ whole genome shotgun (WGS) entry which is preliminary data.</text>
</comment>
<dbReference type="OrthoDB" id="21243at2759"/>